<dbReference type="PANTHER" id="PTHR37534:SF46">
    <property type="entry name" value="ZN(II)2CYS6 TRANSCRIPTION FACTOR (EUROFUNG)"/>
    <property type="match status" value="1"/>
</dbReference>
<comment type="caution">
    <text evidence="8">The sequence shown here is derived from an EMBL/GenBank/DDBJ whole genome shotgun (WGS) entry which is preliminary data.</text>
</comment>
<evidence type="ECO:0000259" key="7">
    <source>
        <dbReference type="PROSITE" id="PS50048"/>
    </source>
</evidence>
<keyword evidence="2" id="KW-0805">Transcription regulation</keyword>
<gene>
    <name evidence="8" type="ORF">GX51_06458</name>
</gene>
<dbReference type="Pfam" id="PF11951">
    <property type="entry name" value="Fungal_trans_2"/>
    <property type="match status" value="1"/>
</dbReference>
<organism evidence="8 9">
    <name type="scientific">Blastomyces parvus</name>
    <dbReference type="NCBI Taxonomy" id="2060905"/>
    <lineage>
        <taxon>Eukaryota</taxon>
        <taxon>Fungi</taxon>
        <taxon>Dikarya</taxon>
        <taxon>Ascomycota</taxon>
        <taxon>Pezizomycotina</taxon>
        <taxon>Eurotiomycetes</taxon>
        <taxon>Eurotiomycetidae</taxon>
        <taxon>Onygenales</taxon>
        <taxon>Ajellomycetaceae</taxon>
        <taxon>Blastomyces</taxon>
    </lineage>
</organism>
<dbReference type="GO" id="GO:0008270">
    <property type="term" value="F:zinc ion binding"/>
    <property type="evidence" value="ECO:0007669"/>
    <property type="project" value="InterPro"/>
</dbReference>
<dbReference type="STRING" id="2060905.A0A2B7WQZ7"/>
<dbReference type="PANTHER" id="PTHR37534">
    <property type="entry name" value="TRANSCRIPTIONAL ACTIVATOR PROTEIN UGA3"/>
    <property type="match status" value="1"/>
</dbReference>
<evidence type="ECO:0000256" key="5">
    <source>
        <dbReference type="ARBA" id="ARBA00023242"/>
    </source>
</evidence>
<evidence type="ECO:0000256" key="2">
    <source>
        <dbReference type="ARBA" id="ARBA00023015"/>
    </source>
</evidence>
<dbReference type="GO" id="GO:0000981">
    <property type="term" value="F:DNA-binding transcription factor activity, RNA polymerase II-specific"/>
    <property type="evidence" value="ECO:0007669"/>
    <property type="project" value="InterPro"/>
</dbReference>
<proteinExistence type="predicted"/>
<dbReference type="InterPro" id="IPR036864">
    <property type="entry name" value="Zn2-C6_fun-type_DNA-bd_sf"/>
</dbReference>
<protein>
    <recommendedName>
        <fullName evidence="7">Zn(2)-C6 fungal-type domain-containing protein</fullName>
    </recommendedName>
</protein>
<feature type="compositionally biased region" description="Low complexity" evidence="6">
    <location>
        <begin position="135"/>
        <end position="150"/>
    </location>
</feature>
<comment type="subcellular location">
    <subcellularLocation>
        <location evidence="1">Nucleus</location>
    </subcellularLocation>
</comment>
<dbReference type="Proteomes" id="UP000224080">
    <property type="component" value="Unassembled WGS sequence"/>
</dbReference>
<evidence type="ECO:0000256" key="6">
    <source>
        <dbReference type="SAM" id="MobiDB-lite"/>
    </source>
</evidence>
<keyword evidence="3" id="KW-0238">DNA-binding</keyword>
<dbReference type="PROSITE" id="PS50048">
    <property type="entry name" value="ZN2_CY6_FUNGAL_2"/>
    <property type="match status" value="1"/>
</dbReference>
<feature type="region of interest" description="Disordered" evidence="6">
    <location>
        <begin position="119"/>
        <end position="154"/>
    </location>
</feature>
<evidence type="ECO:0000313" key="8">
    <source>
        <dbReference type="EMBL" id="PGG99042.1"/>
    </source>
</evidence>
<dbReference type="SMART" id="SM00066">
    <property type="entry name" value="GAL4"/>
    <property type="match status" value="1"/>
</dbReference>
<keyword evidence="5" id="KW-0539">Nucleus</keyword>
<dbReference type="GO" id="GO:0003677">
    <property type="term" value="F:DNA binding"/>
    <property type="evidence" value="ECO:0007669"/>
    <property type="project" value="UniProtKB-KW"/>
</dbReference>
<evidence type="ECO:0000256" key="1">
    <source>
        <dbReference type="ARBA" id="ARBA00004123"/>
    </source>
</evidence>
<feature type="domain" description="Zn(2)-C6 fungal-type" evidence="7">
    <location>
        <begin position="60"/>
        <end position="90"/>
    </location>
</feature>
<dbReference type="SUPFAM" id="SSF57701">
    <property type="entry name" value="Zn2/Cys6 DNA-binding domain"/>
    <property type="match status" value="1"/>
</dbReference>
<dbReference type="InterPro" id="IPR021858">
    <property type="entry name" value="Fun_TF"/>
</dbReference>
<keyword evidence="9" id="KW-1185">Reference proteome</keyword>
<dbReference type="Pfam" id="PF00172">
    <property type="entry name" value="Zn_clus"/>
    <property type="match status" value="1"/>
</dbReference>
<dbReference type="GO" id="GO:0005634">
    <property type="term" value="C:nucleus"/>
    <property type="evidence" value="ECO:0007669"/>
    <property type="project" value="UniProtKB-SubCell"/>
</dbReference>
<evidence type="ECO:0000256" key="3">
    <source>
        <dbReference type="ARBA" id="ARBA00023125"/>
    </source>
</evidence>
<keyword evidence="4" id="KW-0804">Transcription</keyword>
<evidence type="ECO:0000313" key="9">
    <source>
        <dbReference type="Proteomes" id="UP000224080"/>
    </source>
</evidence>
<dbReference type="InterPro" id="IPR001138">
    <property type="entry name" value="Zn2Cys6_DnaBD"/>
</dbReference>
<name>A0A2B7WQZ7_9EURO</name>
<reference evidence="8 9" key="1">
    <citation type="submission" date="2017-10" db="EMBL/GenBank/DDBJ databases">
        <title>Comparative genomics in systemic dimorphic fungi from Ajellomycetaceae.</title>
        <authorList>
            <person name="Munoz J.F."/>
            <person name="Mcewen J.G."/>
            <person name="Clay O.K."/>
            <person name="Cuomo C.A."/>
        </authorList>
    </citation>
    <scope>NUCLEOTIDE SEQUENCE [LARGE SCALE GENOMIC DNA]</scope>
    <source>
        <strain evidence="8 9">UAMH130</strain>
    </source>
</reference>
<dbReference type="Gene3D" id="4.10.240.10">
    <property type="entry name" value="Zn(2)-C6 fungal-type DNA-binding domain"/>
    <property type="match status" value="1"/>
</dbReference>
<sequence length="567" mass="63404">MNADAFARTPGLSELHLNTRPAIVNMSSRPASSPAAARVYQESTTGHRRPDRVFPRTRTGCFSCRRRKKKCDEVKPICLACIRNKLDCSWPEVILRSCRSQPDPQTPDFKKVGHKYATSLEGDGGHAPKSPPIYADWSSSSDTTSGGNASEPDPAAITWSPGIGTFLSPTRAGLLLPASQILLAHYLGETGPLISPTPAQDTPFLSWIVPLSYTDDLLMHSVLAVSGSHLSFKMDNDNSSEVERATRQHYSLALRCLHKIIKDDALSQNPHMVLRVVLIMIFLCHYEVLSGNLDGSLFTHLRASRHLILQLRDKLEQITMDADRKLYGFVMEVYGYIVVSNIITPYGMNQARTLILDPFLQSFDDLRSFGAFGSMLCGSHNLFEMITEISVFSAQQGPPRPSVEANPDRLNTYNDLKNRIVNWDPPSGGSPDSILVSQHRAALEVYRHALLIFLETAISPFSIHDTARILTIQMHIDVGLSYHHHSFGTTYSTLLLWPLMIIGSCMVKEDQQREMAHRLMHNHFKMKNTVQGGRLLELLWADDDEYAIGPYGLGLVMEKHHCNYQVL</sequence>
<accession>A0A2B7WQZ7</accession>
<dbReference type="CDD" id="cd00067">
    <property type="entry name" value="GAL4"/>
    <property type="match status" value="1"/>
</dbReference>
<dbReference type="EMBL" id="PDNC01000107">
    <property type="protein sequence ID" value="PGG99042.1"/>
    <property type="molecule type" value="Genomic_DNA"/>
</dbReference>
<evidence type="ECO:0000256" key="4">
    <source>
        <dbReference type="ARBA" id="ARBA00023163"/>
    </source>
</evidence>
<dbReference type="AlphaFoldDB" id="A0A2B7WQZ7"/>
<dbReference type="PROSITE" id="PS00463">
    <property type="entry name" value="ZN2_CY6_FUNGAL_1"/>
    <property type="match status" value="1"/>
</dbReference>
<dbReference type="OrthoDB" id="187139at2759"/>